<dbReference type="InterPro" id="IPR001647">
    <property type="entry name" value="HTH_TetR"/>
</dbReference>
<evidence type="ECO:0000313" key="4">
    <source>
        <dbReference type="Proteomes" id="UP001597083"/>
    </source>
</evidence>
<gene>
    <name evidence="3" type="ORF">ACFQ07_10055</name>
</gene>
<accession>A0ABW3CDP9</accession>
<proteinExistence type="predicted"/>
<comment type="caution">
    <text evidence="3">The sequence shown here is derived from an EMBL/GenBank/DDBJ whole genome shotgun (WGS) entry which is preliminary data.</text>
</comment>
<sequence length="53" mass="5807">MAPSEDLLSTLDPDEDTGELTTRILDAALEEFGTYGLRRTNVDNVARRAGLAR</sequence>
<organism evidence="3 4">
    <name type="scientific">Actinomadura adrarensis</name>
    <dbReference type="NCBI Taxonomy" id="1819600"/>
    <lineage>
        <taxon>Bacteria</taxon>
        <taxon>Bacillati</taxon>
        <taxon>Actinomycetota</taxon>
        <taxon>Actinomycetes</taxon>
        <taxon>Streptosporangiales</taxon>
        <taxon>Thermomonosporaceae</taxon>
        <taxon>Actinomadura</taxon>
    </lineage>
</organism>
<evidence type="ECO:0000256" key="1">
    <source>
        <dbReference type="ARBA" id="ARBA00023125"/>
    </source>
</evidence>
<keyword evidence="1" id="KW-0238">DNA-binding</keyword>
<reference evidence="4" key="1">
    <citation type="journal article" date="2019" name="Int. J. Syst. Evol. Microbiol.">
        <title>The Global Catalogue of Microorganisms (GCM) 10K type strain sequencing project: providing services to taxonomists for standard genome sequencing and annotation.</title>
        <authorList>
            <consortium name="The Broad Institute Genomics Platform"/>
            <consortium name="The Broad Institute Genome Sequencing Center for Infectious Disease"/>
            <person name="Wu L."/>
            <person name="Ma J."/>
        </authorList>
    </citation>
    <scope>NUCLEOTIDE SEQUENCE [LARGE SCALE GENOMIC DNA]</scope>
    <source>
        <strain evidence="4">JCM 31696</strain>
    </source>
</reference>
<dbReference type="SUPFAM" id="SSF46689">
    <property type="entry name" value="Homeodomain-like"/>
    <property type="match status" value="1"/>
</dbReference>
<name>A0ABW3CDP9_9ACTN</name>
<keyword evidence="4" id="KW-1185">Reference proteome</keyword>
<feature type="domain" description="HTH tetR-type" evidence="2">
    <location>
        <begin position="24"/>
        <end position="53"/>
    </location>
</feature>
<dbReference type="EMBL" id="JBHTIR010001452">
    <property type="protein sequence ID" value="MFD0852568.1"/>
    <property type="molecule type" value="Genomic_DNA"/>
</dbReference>
<dbReference type="InterPro" id="IPR009057">
    <property type="entry name" value="Homeodomain-like_sf"/>
</dbReference>
<dbReference type="Proteomes" id="UP001597083">
    <property type="component" value="Unassembled WGS sequence"/>
</dbReference>
<dbReference type="Gene3D" id="1.10.10.60">
    <property type="entry name" value="Homeodomain-like"/>
    <property type="match status" value="1"/>
</dbReference>
<dbReference type="Pfam" id="PF00440">
    <property type="entry name" value="TetR_N"/>
    <property type="match status" value="1"/>
</dbReference>
<evidence type="ECO:0000259" key="2">
    <source>
        <dbReference type="Pfam" id="PF00440"/>
    </source>
</evidence>
<feature type="non-terminal residue" evidence="3">
    <location>
        <position position="53"/>
    </location>
</feature>
<evidence type="ECO:0000313" key="3">
    <source>
        <dbReference type="EMBL" id="MFD0852568.1"/>
    </source>
</evidence>
<protein>
    <submittedName>
        <fullName evidence="3">TetR family transcriptional regulator</fullName>
    </submittedName>
</protein>